<sequence length="195" mass="21636">MKNLFSAFICLITISTVSAQSWSDNFQIGAKGGINFATVTGDDFDSPDARTSFYAGLLAEIPVSERFSIQPEVFYSGQGFDITDEPDEFDAEYQVDYINVPLILKFYILDGFNIHAGPQFGFKINEELDFDPNNDGGDTDTDQIKDFDLGLSAGLGYKIGENFFVEARYTYGFSEVIEDTDVHNSVFSAGIGFMF</sequence>
<dbReference type="Pfam" id="PF13568">
    <property type="entry name" value="OMP_b-brl_2"/>
    <property type="match status" value="1"/>
</dbReference>
<dbReference type="OrthoDB" id="947434at2"/>
<feature type="signal peptide" evidence="1">
    <location>
        <begin position="1"/>
        <end position="19"/>
    </location>
</feature>
<evidence type="ECO:0000313" key="3">
    <source>
        <dbReference type="EMBL" id="SFZ89597.1"/>
    </source>
</evidence>
<dbReference type="STRING" id="369401.SAMN05428642_101436"/>
<dbReference type="EMBL" id="FPKV01000001">
    <property type="protein sequence ID" value="SFZ89597.1"/>
    <property type="molecule type" value="Genomic_DNA"/>
</dbReference>
<dbReference type="Gene3D" id="2.40.160.20">
    <property type="match status" value="1"/>
</dbReference>
<feature type="chain" id="PRO_5013221926" evidence="1">
    <location>
        <begin position="20"/>
        <end position="195"/>
    </location>
</feature>
<feature type="domain" description="Outer membrane protein beta-barrel" evidence="2">
    <location>
        <begin position="19"/>
        <end position="177"/>
    </location>
</feature>
<evidence type="ECO:0000256" key="1">
    <source>
        <dbReference type="SAM" id="SignalP"/>
    </source>
</evidence>
<name>A0A1K2IB10_9FLAO</name>
<accession>A0A1K2IB10</accession>
<dbReference type="SUPFAM" id="SSF56925">
    <property type="entry name" value="OMPA-like"/>
    <property type="match status" value="1"/>
</dbReference>
<gene>
    <name evidence="3" type="ORF">SAMN05428642_101436</name>
</gene>
<dbReference type="InterPro" id="IPR025665">
    <property type="entry name" value="Beta-barrel_OMP_2"/>
</dbReference>
<keyword evidence="1" id="KW-0732">Signal</keyword>
<protein>
    <submittedName>
        <fullName evidence="3">Opacity protein</fullName>
    </submittedName>
</protein>
<dbReference type="Proteomes" id="UP000182544">
    <property type="component" value="Unassembled WGS sequence"/>
</dbReference>
<evidence type="ECO:0000259" key="2">
    <source>
        <dbReference type="Pfam" id="PF13568"/>
    </source>
</evidence>
<reference evidence="3 4" key="1">
    <citation type="submission" date="2016-10" db="EMBL/GenBank/DDBJ databases">
        <authorList>
            <person name="de Groot N.N."/>
        </authorList>
    </citation>
    <scope>NUCLEOTIDE SEQUENCE [LARGE SCALE GENOMIC DNA]</scope>
    <source>
        <strain evidence="3 4">DSM 18180</strain>
    </source>
</reference>
<keyword evidence="4" id="KW-1185">Reference proteome</keyword>
<dbReference type="InterPro" id="IPR011250">
    <property type="entry name" value="OMP/PagP_B-barrel"/>
</dbReference>
<dbReference type="AlphaFoldDB" id="A0A1K2IB10"/>
<evidence type="ECO:0000313" key="4">
    <source>
        <dbReference type="Proteomes" id="UP000182544"/>
    </source>
</evidence>
<organism evidence="3 4">
    <name type="scientific">Flaviramulus basaltis</name>
    <dbReference type="NCBI Taxonomy" id="369401"/>
    <lineage>
        <taxon>Bacteria</taxon>
        <taxon>Pseudomonadati</taxon>
        <taxon>Bacteroidota</taxon>
        <taxon>Flavobacteriia</taxon>
        <taxon>Flavobacteriales</taxon>
        <taxon>Flavobacteriaceae</taxon>
        <taxon>Flaviramulus</taxon>
    </lineage>
</organism>
<dbReference type="RefSeq" id="WP_072400116.1">
    <property type="nucleotide sequence ID" value="NZ_FPKV01000001.1"/>
</dbReference>
<proteinExistence type="predicted"/>